<keyword evidence="3 5" id="KW-0697">Rotamase</keyword>
<keyword evidence="11" id="KW-1185">Reference proteome</keyword>
<dbReference type="FunFam" id="3.10.50.40:FF:000006">
    <property type="entry name" value="Peptidyl-prolyl cis-trans isomerase"/>
    <property type="match status" value="1"/>
</dbReference>
<dbReference type="AlphaFoldDB" id="A0A4U0SUW0"/>
<dbReference type="RefSeq" id="WP_136722384.1">
    <property type="nucleotide sequence ID" value="NZ_SUMC01000004.1"/>
</dbReference>
<evidence type="ECO:0000256" key="1">
    <source>
        <dbReference type="ARBA" id="ARBA00000971"/>
    </source>
</evidence>
<dbReference type="Gene3D" id="3.10.50.40">
    <property type="match status" value="2"/>
</dbReference>
<evidence type="ECO:0000256" key="4">
    <source>
        <dbReference type="ARBA" id="ARBA00023235"/>
    </source>
</evidence>
<evidence type="ECO:0000313" key="10">
    <source>
        <dbReference type="EMBL" id="TKA12351.1"/>
    </source>
</evidence>
<feature type="domain" description="PPIase FKBP-type" evidence="9">
    <location>
        <begin position="225"/>
        <end position="312"/>
    </location>
</feature>
<feature type="compositionally biased region" description="Polar residues" evidence="7">
    <location>
        <begin position="175"/>
        <end position="191"/>
    </location>
</feature>
<feature type="region of interest" description="Disordered" evidence="7">
    <location>
        <begin position="175"/>
        <end position="202"/>
    </location>
</feature>
<dbReference type="GO" id="GO:0003755">
    <property type="term" value="F:peptidyl-prolyl cis-trans isomerase activity"/>
    <property type="evidence" value="ECO:0007669"/>
    <property type="project" value="UniProtKB-UniRule"/>
</dbReference>
<name>A0A4U0SUW0_9ACTN</name>
<dbReference type="PROSITE" id="PS51257">
    <property type="entry name" value="PROKAR_LIPOPROTEIN"/>
    <property type="match status" value="1"/>
</dbReference>
<comment type="catalytic activity">
    <reaction evidence="1 5 6">
        <text>[protein]-peptidylproline (omega=180) = [protein]-peptidylproline (omega=0)</text>
        <dbReference type="Rhea" id="RHEA:16237"/>
        <dbReference type="Rhea" id="RHEA-COMP:10747"/>
        <dbReference type="Rhea" id="RHEA-COMP:10748"/>
        <dbReference type="ChEBI" id="CHEBI:83833"/>
        <dbReference type="ChEBI" id="CHEBI:83834"/>
        <dbReference type="EC" id="5.2.1.8"/>
    </reaction>
</comment>
<dbReference type="EC" id="5.2.1.8" evidence="6"/>
<reference evidence="10 11" key="1">
    <citation type="submission" date="2019-04" db="EMBL/GenBank/DDBJ databases">
        <title>Streptomyces oryziradicis sp. nov., a novel actinomycete isolated from rhizosphere soil of rice (Oryza sativa L.).</title>
        <authorList>
            <person name="Li C."/>
        </authorList>
    </citation>
    <scope>NUCLEOTIDE SEQUENCE [LARGE SCALE GENOMIC DNA]</scope>
    <source>
        <strain evidence="10 11">NEAU-C40</strain>
    </source>
</reference>
<feature type="chain" id="PRO_5038472923" description="Peptidyl-prolyl cis-trans isomerase" evidence="8">
    <location>
        <begin position="17"/>
        <end position="312"/>
    </location>
</feature>
<evidence type="ECO:0000256" key="6">
    <source>
        <dbReference type="RuleBase" id="RU003915"/>
    </source>
</evidence>
<keyword evidence="4 5" id="KW-0413">Isomerase</keyword>
<dbReference type="EMBL" id="SUMC01000004">
    <property type="protein sequence ID" value="TKA12351.1"/>
    <property type="molecule type" value="Genomic_DNA"/>
</dbReference>
<dbReference type="Proteomes" id="UP000305778">
    <property type="component" value="Unassembled WGS sequence"/>
</dbReference>
<sequence length="312" mass="31986">MRRLAALFVVPTLLLAAACGGSNNKGSSSSSASGLPAITAGAKFGTKPTVAKGKGDPPKTLVTATPVEGDGAVVKKSDYITVNYSGQIYASGKVFDNSYDRGAPFSTQIGTSQVIKGWDQALVGKKVGSRVEMTIPPNLAYGSQAQSSIPANSTLVFVVDVVAATQVPTTAKGTVQQQNDASLPKIGTNTDGKAPSLTVPTAKTPPTKLVSNYVIEGNGKTVKSTNTVVVHYVGALWKTGKPFDSSYTKGQPVTFTLNQLSVKGLSQGLVGKKAGSRVLLVIPPSLGFGTTAQTGIPANSTLAFSVDILAVL</sequence>
<accession>A0A4U0SUW0</accession>
<comment type="caution">
    <text evidence="10">The sequence shown here is derived from an EMBL/GenBank/DDBJ whole genome shotgun (WGS) entry which is preliminary data.</text>
</comment>
<dbReference type="SUPFAM" id="SSF54534">
    <property type="entry name" value="FKBP-like"/>
    <property type="match status" value="2"/>
</dbReference>
<evidence type="ECO:0000256" key="2">
    <source>
        <dbReference type="ARBA" id="ARBA00006577"/>
    </source>
</evidence>
<organism evidence="10 11">
    <name type="scientific">Actinacidiphila oryziradicis</name>
    <dbReference type="NCBI Taxonomy" id="2571141"/>
    <lineage>
        <taxon>Bacteria</taxon>
        <taxon>Bacillati</taxon>
        <taxon>Actinomycetota</taxon>
        <taxon>Actinomycetes</taxon>
        <taxon>Kitasatosporales</taxon>
        <taxon>Streptomycetaceae</taxon>
        <taxon>Actinacidiphila</taxon>
    </lineage>
</organism>
<dbReference type="Pfam" id="PF00254">
    <property type="entry name" value="FKBP_C"/>
    <property type="match status" value="2"/>
</dbReference>
<dbReference type="PROSITE" id="PS50059">
    <property type="entry name" value="FKBP_PPIASE"/>
    <property type="match status" value="2"/>
</dbReference>
<dbReference type="InterPro" id="IPR046357">
    <property type="entry name" value="PPIase_dom_sf"/>
</dbReference>
<evidence type="ECO:0000256" key="5">
    <source>
        <dbReference type="PROSITE-ProRule" id="PRU00277"/>
    </source>
</evidence>
<feature type="signal peptide" evidence="8">
    <location>
        <begin position="1"/>
        <end position="16"/>
    </location>
</feature>
<proteinExistence type="inferred from homology"/>
<protein>
    <recommendedName>
        <fullName evidence="6">Peptidyl-prolyl cis-trans isomerase</fullName>
        <ecNumber evidence="6">5.2.1.8</ecNumber>
    </recommendedName>
</protein>
<evidence type="ECO:0000259" key="9">
    <source>
        <dbReference type="PROSITE" id="PS50059"/>
    </source>
</evidence>
<comment type="similarity">
    <text evidence="2 6">Belongs to the FKBP-type PPIase family.</text>
</comment>
<keyword evidence="8" id="KW-0732">Signal</keyword>
<gene>
    <name evidence="10" type="ORF">FCI23_05930</name>
</gene>
<feature type="domain" description="PPIase FKBP-type" evidence="9">
    <location>
        <begin position="77"/>
        <end position="165"/>
    </location>
</feature>
<dbReference type="PANTHER" id="PTHR43811:SF19">
    <property type="entry name" value="39 KDA FK506-BINDING NUCLEAR PROTEIN"/>
    <property type="match status" value="1"/>
</dbReference>
<evidence type="ECO:0000256" key="3">
    <source>
        <dbReference type="ARBA" id="ARBA00023110"/>
    </source>
</evidence>
<evidence type="ECO:0000256" key="7">
    <source>
        <dbReference type="SAM" id="MobiDB-lite"/>
    </source>
</evidence>
<dbReference type="InterPro" id="IPR001179">
    <property type="entry name" value="PPIase_FKBP_dom"/>
</dbReference>
<evidence type="ECO:0000256" key="8">
    <source>
        <dbReference type="SAM" id="SignalP"/>
    </source>
</evidence>
<dbReference type="OrthoDB" id="25996at2"/>
<evidence type="ECO:0000313" key="11">
    <source>
        <dbReference type="Proteomes" id="UP000305778"/>
    </source>
</evidence>
<dbReference type="PANTHER" id="PTHR43811">
    <property type="entry name" value="FKBP-TYPE PEPTIDYL-PROLYL CIS-TRANS ISOMERASE FKPA"/>
    <property type="match status" value="1"/>
</dbReference>